<dbReference type="EMBL" id="JAUEPL010000001">
    <property type="protein sequence ID" value="MDN3292507.1"/>
    <property type="molecule type" value="Genomic_DNA"/>
</dbReference>
<keyword evidence="3" id="KW-1185">Reference proteome</keyword>
<keyword evidence="1" id="KW-0812">Transmembrane</keyword>
<gene>
    <name evidence="2" type="ORF">QWM81_00295</name>
</gene>
<evidence type="ECO:0000313" key="3">
    <source>
        <dbReference type="Proteomes" id="UP001174050"/>
    </source>
</evidence>
<evidence type="ECO:0000256" key="1">
    <source>
        <dbReference type="SAM" id="Phobius"/>
    </source>
</evidence>
<feature type="transmembrane region" description="Helical" evidence="1">
    <location>
        <begin position="6"/>
        <end position="26"/>
    </location>
</feature>
<keyword evidence="1" id="KW-1133">Transmembrane helix</keyword>
<name>A0ABT7YZ69_9ACTN</name>
<evidence type="ECO:0000313" key="2">
    <source>
        <dbReference type="EMBL" id="MDN3292507.1"/>
    </source>
</evidence>
<dbReference type="RefSeq" id="WP_290109283.1">
    <property type="nucleotide sequence ID" value="NZ_JAUEPL010000001.1"/>
</dbReference>
<accession>A0ABT7YZ69</accession>
<comment type="caution">
    <text evidence="2">The sequence shown here is derived from an EMBL/GenBank/DDBJ whole genome shotgun (WGS) entry which is preliminary data.</text>
</comment>
<dbReference type="InterPro" id="IPR026467">
    <property type="entry name" value="Ser/Gly_Cys_C_dom"/>
</dbReference>
<reference evidence="2" key="1">
    <citation type="submission" date="2023-06" db="EMBL/GenBank/DDBJ databases">
        <title>WGS-Sequencing of Streptomyces ficellus isolate 21 collected from sand in Gara Djebilet Iron Mine in Algeria.</title>
        <authorList>
            <person name="Zegers G.P."/>
            <person name="Gomez A."/>
            <person name="Gueddou A."/>
            <person name="Zahara A.F."/>
            <person name="Worth M."/>
            <person name="Sevigny J.L."/>
            <person name="Tisa L."/>
        </authorList>
    </citation>
    <scope>NUCLEOTIDE SEQUENCE</scope>
    <source>
        <strain evidence="2">AS11</strain>
    </source>
</reference>
<dbReference type="NCBIfam" id="TIGR04222">
    <property type="entry name" value="near_uncomplex"/>
    <property type="match status" value="1"/>
</dbReference>
<organism evidence="2 3">
    <name type="scientific">Streptomyces ficellus</name>
    <dbReference type="NCBI Taxonomy" id="1977088"/>
    <lineage>
        <taxon>Bacteria</taxon>
        <taxon>Bacillati</taxon>
        <taxon>Actinomycetota</taxon>
        <taxon>Actinomycetes</taxon>
        <taxon>Kitasatosporales</taxon>
        <taxon>Streptomycetaceae</taxon>
        <taxon>Streptomyces</taxon>
    </lineage>
</organism>
<dbReference type="Proteomes" id="UP001174050">
    <property type="component" value="Unassembled WGS sequence"/>
</dbReference>
<protein>
    <submittedName>
        <fullName evidence="2">TIGR04222 domain-containing membrane protein</fullName>
    </submittedName>
</protein>
<sequence>MNIVAFLLYAAVAVSSVLLITGVVAARRGSAGPVHDRAEAAFLNGGPGRVVDAALASLHADGRVAVGGPGIVSVLRPVAHDPIERAVLHELAAAPSGALHTVRLAAMRNPAVQEAGDALAARGLLVPRATRRTWRRWSVSQGVTCLALFFASIVATVAEVVGYPFDDTPVPFIAKVAPALFVGGVVAIVCGSLASGRVTRAGRRAVTAYGREHAHFADPGHLVALHGLRALPDPVLREQLVTAARYPHHHPYQPQASGSAATTAAVVVWCAGSDPGGGGSGCGSGCGGRSGGGSGGGSGCGGGGGASCGGGGSSCGGGGGGGGSSCGGGGS</sequence>
<proteinExistence type="predicted"/>
<keyword evidence="1" id="KW-0472">Membrane</keyword>
<feature type="transmembrane region" description="Helical" evidence="1">
    <location>
        <begin position="137"/>
        <end position="158"/>
    </location>
</feature>
<feature type="transmembrane region" description="Helical" evidence="1">
    <location>
        <begin position="170"/>
        <end position="194"/>
    </location>
</feature>